<feature type="domain" description="PPE" evidence="3">
    <location>
        <begin position="51"/>
        <end position="206"/>
    </location>
</feature>
<feature type="compositionally biased region" description="Pro residues" evidence="2">
    <location>
        <begin position="226"/>
        <end position="253"/>
    </location>
</feature>
<dbReference type="EMBL" id="JBHMBK010000005">
    <property type="protein sequence ID" value="MFB9684550.1"/>
    <property type="molecule type" value="Genomic_DNA"/>
</dbReference>
<evidence type="ECO:0000256" key="1">
    <source>
        <dbReference type="ARBA" id="ARBA00010652"/>
    </source>
</evidence>
<feature type="compositionally biased region" description="Polar residues" evidence="2">
    <location>
        <begin position="270"/>
        <end position="281"/>
    </location>
</feature>
<dbReference type="RefSeq" id="WP_378191436.1">
    <property type="nucleotide sequence ID" value="NZ_JBHMBK010000005.1"/>
</dbReference>
<feature type="region of interest" description="Disordered" evidence="2">
    <location>
        <begin position="321"/>
        <end position="397"/>
    </location>
</feature>
<feature type="compositionally biased region" description="Basic and acidic residues" evidence="2">
    <location>
        <begin position="200"/>
        <end position="210"/>
    </location>
</feature>
<evidence type="ECO:0000256" key="2">
    <source>
        <dbReference type="SAM" id="MobiDB-lite"/>
    </source>
</evidence>
<comment type="similarity">
    <text evidence="1">Belongs to the mycobacterial PPE family.</text>
</comment>
<dbReference type="Gene3D" id="1.20.1260.20">
    <property type="entry name" value="PPE superfamily"/>
    <property type="match status" value="1"/>
</dbReference>
<sequence>MPEFYSTHHAPTARQRAKARRVRREKAVNDREATFGRINWDSYEHRELWDMVQSAVPAKLGQHAAWWQEVAAGVGSATEEVSALVRKLRESWRGPSADQAAESVDRLTGWARTVGENAQRVGAGLDTYTSVVAEARQRMPEPVHYWAERWFRQGYAVKRLDGPEGTYMLDQLLDDKLPTKKEADDAKAAAVRVMEQYESASHDVRHRLPPEFDTAPPVTSGSAAEPRPPVAPKPPAPPVPRDPAPPGNDPTPPGNEESPEQPGAGRDDSTSTASALPSTFTGAGVPGALDGVIGATGPGSPAAAGYGPGFAGVPVAGTPGSGTLGEGGRAGAGRFGAATPGFGPGGTAGRGTAGGYGMYPPGQGTRREEDTEHRDKYAKGYDLLDDLPPAYPPVFGE</sequence>
<organism evidence="4 5">
    <name type="scientific">Amycolatopsis plumensis</name>
    <dbReference type="NCBI Taxonomy" id="236508"/>
    <lineage>
        <taxon>Bacteria</taxon>
        <taxon>Bacillati</taxon>
        <taxon>Actinomycetota</taxon>
        <taxon>Actinomycetes</taxon>
        <taxon>Pseudonocardiales</taxon>
        <taxon>Pseudonocardiaceae</taxon>
        <taxon>Amycolatopsis</taxon>
    </lineage>
</organism>
<feature type="compositionally biased region" description="Gly residues" evidence="2">
    <location>
        <begin position="342"/>
        <end position="357"/>
    </location>
</feature>
<feature type="compositionally biased region" description="Gly residues" evidence="2">
    <location>
        <begin position="321"/>
        <end position="334"/>
    </location>
</feature>
<evidence type="ECO:0000313" key="4">
    <source>
        <dbReference type="EMBL" id="MFB9684550.1"/>
    </source>
</evidence>
<evidence type="ECO:0000313" key="5">
    <source>
        <dbReference type="Proteomes" id="UP001589535"/>
    </source>
</evidence>
<feature type="compositionally biased region" description="Basic and acidic residues" evidence="2">
    <location>
        <begin position="365"/>
        <end position="379"/>
    </location>
</feature>
<accession>A0ABV5U2B4</accession>
<comment type="caution">
    <text evidence="4">The sequence shown here is derived from an EMBL/GenBank/DDBJ whole genome shotgun (WGS) entry which is preliminary data.</text>
</comment>
<dbReference type="InterPro" id="IPR000030">
    <property type="entry name" value="PPE_dom"/>
</dbReference>
<evidence type="ECO:0000259" key="3">
    <source>
        <dbReference type="Pfam" id="PF00823"/>
    </source>
</evidence>
<protein>
    <submittedName>
        <fullName evidence="4">PPE domain-containing protein</fullName>
    </submittedName>
</protein>
<dbReference type="SUPFAM" id="SSF140459">
    <property type="entry name" value="PE/PPE dimer-like"/>
    <property type="match status" value="1"/>
</dbReference>
<keyword evidence="5" id="KW-1185">Reference proteome</keyword>
<gene>
    <name evidence="4" type="ORF">ACFFTO_10195</name>
</gene>
<proteinExistence type="inferred from homology"/>
<dbReference type="Pfam" id="PF00823">
    <property type="entry name" value="PPE"/>
    <property type="match status" value="1"/>
</dbReference>
<reference evidence="4 5" key="1">
    <citation type="submission" date="2024-09" db="EMBL/GenBank/DDBJ databases">
        <authorList>
            <person name="Sun Q."/>
            <person name="Mori K."/>
        </authorList>
    </citation>
    <scope>NUCLEOTIDE SEQUENCE [LARGE SCALE GENOMIC DNA]</scope>
    <source>
        <strain evidence="4 5">JCM 13852</strain>
    </source>
</reference>
<name>A0ABV5U2B4_9PSEU</name>
<dbReference type="InterPro" id="IPR038332">
    <property type="entry name" value="PPE_sf"/>
</dbReference>
<feature type="region of interest" description="Disordered" evidence="2">
    <location>
        <begin position="200"/>
        <end position="282"/>
    </location>
</feature>
<dbReference type="Proteomes" id="UP001589535">
    <property type="component" value="Unassembled WGS sequence"/>
</dbReference>